<dbReference type="Proteomes" id="UP000317940">
    <property type="component" value="Unassembled WGS sequence"/>
</dbReference>
<sequence>MIHGIDRGQLSSATGRSLDLESWANAGVPLLGDPRDLVTELHQRHLPQPGTSVIAVLERDHRVVASASVTTRPHVTDGWHHRNALLGQLRKVTPHDLRLPCPRRTAVLLHCRDGEPGWSEPDGAWMWALRDAASLHGLRCGAYVALTPDGWHVFGEGRHGRTPHSASWAERPVRTVSELTRHRSVVGRVHRLDREPAPARIWTAAEARTEAARRAAN</sequence>
<evidence type="ECO:0000313" key="2">
    <source>
        <dbReference type="Proteomes" id="UP000317940"/>
    </source>
</evidence>
<dbReference type="EMBL" id="VIWT01000001">
    <property type="protein sequence ID" value="TWF97598.1"/>
    <property type="molecule type" value="Genomic_DNA"/>
</dbReference>
<dbReference type="OrthoDB" id="4291582at2"/>
<gene>
    <name evidence="1" type="ORF">FHX73_111384</name>
</gene>
<accession>A0A561UE39</accession>
<organism evidence="1 2">
    <name type="scientific">Kitasatospora viridis</name>
    <dbReference type="NCBI Taxonomy" id="281105"/>
    <lineage>
        <taxon>Bacteria</taxon>
        <taxon>Bacillati</taxon>
        <taxon>Actinomycetota</taxon>
        <taxon>Actinomycetes</taxon>
        <taxon>Kitasatosporales</taxon>
        <taxon>Streptomycetaceae</taxon>
        <taxon>Kitasatospora</taxon>
    </lineage>
</organism>
<proteinExistence type="predicted"/>
<evidence type="ECO:0000313" key="1">
    <source>
        <dbReference type="EMBL" id="TWF97598.1"/>
    </source>
</evidence>
<reference evidence="1 2" key="1">
    <citation type="submission" date="2019-06" db="EMBL/GenBank/DDBJ databases">
        <title>Sequencing the genomes of 1000 actinobacteria strains.</title>
        <authorList>
            <person name="Klenk H.-P."/>
        </authorList>
    </citation>
    <scope>NUCLEOTIDE SEQUENCE [LARGE SCALE GENOMIC DNA]</scope>
    <source>
        <strain evidence="1 2">DSM 44826</strain>
    </source>
</reference>
<protein>
    <submittedName>
        <fullName evidence="1">Uncharacterized protein</fullName>
    </submittedName>
</protein>
<keyword evidence="2" id="KW-1185">Reference proteome</keyword>
<comment type="caution">
    <text evidence="1">The sequence shown here is derived from an EMBL/GenBank/DDBJ whole genome shotgun (WGS) entry which is preliminary data.</text>
</comment>
<dbReference type="AlphaFoldDB" id="A0A561UE39"/>
<name>A0A561UE39_9ACTN</name>
<dbReference type="RefSeq" id="WP_145904143.1">
    <property type="nucleotide sequence ID" value="NZ_BAAAMZ010000025.1"/>
</dbReference>